<feature type="coiled-coil region" evidence="1">
    <location>
        <begin position="133"/>
        <end position="185"/>
    </location>
</feature>
<feature type="region of interest" description="Disordered" evidence="2">
    <location>
        <begin position="1"/>
        <end position="70"/>
    </location>
</feature>
<feature type="compositionally biased region" description="Low complexity" evidence="2">
    <location>
        <begin position="1"/>
        <end position="12"/>
    </location>
</feature>
<dbReference type="Proteomes" id="UP001189429">
    <property type="component" value="Unassembled WGS sequence"/>
</dbReference>
<protein>
    <submittedName>
        <fullName evidence="3">Uncharacterized protein</fullName>
    </submittedName>
</protein>
<evidence type="ECO:0000313" key="3">
    <source>
        <dbReference type="EMBL" id="CAK0791810.1"/>
    </source>
</evidence>
<keyword evidence="4" id="KW-1185">Reference proteome</keyword>
<sequence length="261" mass="28002">APAARAGASPEGGRAGGGAVAATPWAGGWRSWRTRRAETGAGSATSARHAAAGCEGCTRRPGRRAGSRGEASLQRLEAELGQRISELEARGGALARSQDDLRRALEMQEERLQSHLGMLARQDDVQRGSAELEEKTRRRLDELATVLRQTQAEQRRREDDGRRKLSELEAVASQSQRRLGELSAACGEALALLEKRVDGVTEQLATGPEGQGRGLRLAMFHERLEALEGRCDAKCREIAASRCDELGAACLAAVDASVRAQ</sequence>
<gene>
    <name evidence="3" type="ORF">PCOR1329_LOCUS2607</name>
</gene>
<accession>A0ABN9PH42</accession>
<reference evidence="3" key="1">
    <citation type="submission" date="2023-10" db="EMBL/GenBank/DDBJ databases">
        <authorList>
            <person name="Chen Y."/>
            <person name="Shah S."/>
            <person name="Dougan E. K."/>
            <person name="Thang M."/>
            <person name="Chan C."/>
        </authorList>
    </citation>
    <scope>NUCLEOTIDE SEQUENCE [LARGE SCALE GENOMIC DNA]</scope>
</reference>
<keyword evidence="1" id="KW-0175">Coiled coil</keyword>
<feature type="compositionally biased region" description="Low complexity" evidence="2">
    <location>
        <begin position="39"/>
        <end position="53"/>
    </location>
</feature>
<evidence type="ECO:0000256" key="2">
    <source>
        <dbReference type="SAM" id="MobiDB-lite"/>
    </source>
</evidence>
<comment type="caution">
    <text evidence="3">The sequence shown here is derived from an EMBL/GenBank/DDBJ whole genome shotgun (WGS) entry which is preliminary data.</text>
</comment>
<evidence type="ECO:0000313" key="4">
    <source>
        <dbReference type="Proteomes" id="UP001189429"/>
    </source>
</evidence>
<evidence type="ECO:0000256" key="1">
    <source>
        <dbReference type="SAM" id="Coils"/>
    </source>
</evidence>
<organism evidence="3 4">
    <name type="scientific">Prorocentrum cordatum</name>
    <dbReference type="NCBI Taxonomy" id="2364126"/>
    <lineage>
        <taxon>Eukaryota</taxon>
        <taxon>Sar</taxon>
        <taxon>Alveolata</taxon>
        <taxon>Dinophyceae</taxon>
        <taxon>Prorocentrales</taxon>
        <taxon>Prorocentraceae</taxon>
        <taxon>Prorocentrum</taxon>
    </lineage>
</organism>
<feature type="non-terminal residue" evidence="3">
    <location>
        <position position="1"/>
    </location>
</feature>
<feature type="non-terminal residue" evidence="3">
    <location>
        <position position="261"/>
    </location>
</feature>
<proteinExistence type="predicted"/>
<dbReference type="EMBL" id="CAUYUJ010000665">
    <property type="protein sequence ID" value="CAK0791810.1"/>
    <property type="molecule type" value="Genomic_DNA"/>
</dbReference>
<name>A0ABN9PH42_9DINO</name>